<evidence type="ECO:0000256" key="1">
    <source>
        <dbReference type="ARBA" id="ARBA00022737"/>
    </source>
</evidence>
<dbReference type="Pfam" id="PF25023">
    <property type="entry name" value="TEN_YD-shell"/>
    <property type="match status" value="3"/>
</dbReference>
<dbReference type="SUPFAM" id="SSF63829">
    <property type="entry name" value="Calcium-dependent phosphotriesterase"/>
    <property type="match status" value="1"/>
</dbReference>
<dbReference type="NCBIfam" id="TIGR03696">
    <property type="entry name" value="Rhs_assc_core"/>
    <property type="match status" value="1"/>
</dbReference>
<dbReference type="InterPro" id="IPR050708">
    <property type="entry name" value="T6SS_VgrG/RHS"/>
</dbReference>
<protein>
    <recommendedName>
        <fullName evidence="6">Type IV secretion protein Rhs</fullName>
    </recommendedName>
</protein>
<dbReference type="CDD" id="cd14740">
    <property type="entry name" value="PAAR_4"/>
    <property type="match status" value="1"/>
</dbReference>
<organism evidence="4 5">
    <name type="scientific">Sorangium cellulosum</name>
    <name type="common">Polyangium cellulosum</name>
    <dbReference type="NCBI Taxonomy" id="56"/>
    <lineage>
        <taxon>Bacteria</taxon>
        <taxon>Pseudomonadati</taxon>
        <taxon>Myxococcota</taxon>
        <taxon>Polyangia</taxon>
        <taxon>Polyangiales</taxon>
        <taxon>Polyangiaceae</taxon>
        <taxon>Sorangium</taxon>
    </lineage>
</organism>
<dbReference type="InterPro" id="IPR006530">
    <property type="entry name" value="YD"/>
</dbReference>
<dbReference type="PANTHER" id="PTHR32305">
    <property type="match status" value="1"/>
</dbReference>
<dbReference type="InterPro" id="IPR029060">
    <property type="entry name" value="PIN-like_dom_sf"/>
</dbReference>
<dbReference type="Pfam" id="PF20148">
    <property type="entry name" value="DUF6531"/>
    <property type="match status" value="1"/>
</dbReference>
<dbReference type="NCBIfam" id="TIGR01643">
    <property type="entry name" value="YD_repeat_2x"/>
    <property type="match status" value="7"/>
</dbReference>
<reference evidence="4 5" key="1">
    <citation type="submission" date="2014-02" db="EMBL/GenBank/DDBJ databases">
        <title>The small core and large imbalanced accessory genome model reveals a collaborative survival strategy of Sorangium cellulosum strains in nature.</title>
        <authorList>
            <person name="Han K."/>
            <person name="Peng R."/>
            <person name="Blom J."/>
            <person name="Li Y.-Z."/>
        </authorList>
    </citation>
    <scope>NUCLEOTIDE SEQUENCE [LARGE SCALE GENOMIC DNA]</scope>
    <source>
        <strain evidence="4 5">So0007-03</strain>
    </source>
</reference>
<feature type="domain" description="Teneurin-like YD-shell" evidence="3">
    <location>
        <begin position="1017"/>
        <end position="1217"/>
    </location>
</feature>
<dbReference type="EMBL" id="JEME01000783">
    <property type="protein sequence ID" value="KYG09061.1"/>
    <property type="molecule type" value="Genomic_DNA"/>
</dbReference>
<dbReference type="PANTHER" id="PTHR32305:SF15">
    <property type="entry name" value="PROTEIN RHSA-RELATED"/>
    <property type="match status" value="1"/>
</dbReference>
<evidence type="ECO:0000313" key="4">
    <source>
        <dbReference type="EMBL" id="KYG09061.1"/>
    </source>
</evidence>
<evidence type="ECO:0000313" key="5">
    <source>
        <dbReference type="Proteomes" id="UP000075502"/>
    </source>
</evidence>
<dbReference type="Gene3D" id="2.180.10.10">
    <property type="entry name" value="RHS repeat-associated core"/>
    <property type="match status" value="3"/>
</dbReference>
<accession>A0A150TWH2</accession>
<dbReference type="InterPro" id="IPR045351">
    <property type="entry name" value="DUF6531"/>
</dbReference>
<dbReference type="SUPFAM" id="SSF88723">
    <property type="entry name" value="PIN domain-like"/>
    <property type="match status" value="1"/>
</dbReference>
<comment type="caution">
    <text evidence="4">The sequence shown here is derived from an EMBL/GenBank/DDBJ whole genome shotgun (WGS) entry which is preliminary data.</text>
</comment>
<evidence type="ECO:0000259" key="2">
    <source>
        <dbReference type="Pfam" id="PF20148"/>
    </source>
</evidence>
<dbReference type="InterPro" id="IPR022385">
    <property type="entry name" value="Rhs_assc_core"/>
</dbReference>
<feature type="domain" description="Teneurin-like YD-shell" evidence="3">
    <location>
        <begin position="668"/>
        <end position="797"/>
    </location>
</feature>
<name>A0A150TWH2_SORCE</name>
<dbReference type="Proteomes" id="UP000075502">
    <property type="component" value="Unassembled WGS sequence"/>
</dbReference>
<sequence length="1388" mass="154733">MLASSFFDLVLGIDIHWELVPMPAPVPTPIPNPFTGIVFDPMGLVAGLAIGNAIGMVMGASFQGPVVYWTAVPATNTGTDAKHIPGHILIPPGTGWAPMPKTPKPTIHPGETPSPPKPVVPDNDAVVITGSKTVHVGGSNAARMGDMLLSCSEPVRLPSSVVLAVPKGAPILIGGPPALDLQAAITASLRTRFISDSLHALVSRMKPSRFRNFLHRTACFFTGHPVDVASGKVMTEAVDSELSGPLPFKIERVYSSAFAGRAGPLGHGWSLSLDQAVWEERGKVVYLAEDGREIEFDTFELPGHQMPEGSELWHPVDRLTLRRGSGGQWEITRADGVRHEFSPVPGCADGRASIRRLVSACGSHDILFEYDNRGCLEWVRDSAGRLTGMEHDAHGRIVALKLPAPSERGWYTHRRYRYNTEGDLVEVVDSLGESWRFEYETHLLVRESDRTGLSFYFQYDGTGEDASCVRTWGDGGIFDHLITYDKAGRVTYVNNSLGETTRYFMNTVGLVTKVVEPLGGETTWEYDSQTLQPVQVVDPLGRVQRVRLDTLGRVEAVVWPSGTVVQVARDEGARTIQVTDASGAKWWCQLDDAGRPREQIDPEGRRSRWDWHQGRLARVTDVEGRATELEYDERSEVSSLQTTGGAKVWFGNDRLGRMLWARGPKGGELTRAYDSERRLTRQTNPSGLAQRLEYDPEGNLLSIDDHIRRVRFHYGNFHRVVAREEAGSVTRLEYDSEGRVVSAVNEEGRRHKFEYDANGHLAREVGSDGREVRYVRDAAGQLIAKCTGGGRVTRFSYDADGNVLSAEDTDGGRMELVYSADGRIMRAKNQDAEVVFERDALGRVVAEHQRVGEGDWAVVRGRYASGFSRDLVESSLGARMAVLRDREGRVESMVFGRPEAWNQSAIRIERDALGSEVARHLPGGATVRWTRDAVGRPLERTLESTKEGGAARSSGRSYHWRGESFIDQIIDSDDGPVFFDRDERGRVIQQRYLGRTIARSMDVVGNVYRSRDGGDRRYEAGCRLVDLAGRRFLHDADGNLIEREDLDGKTWRYHWNDAGLLREVVRPDGTVVRMLYDAFGRRVAKRLVRSAQDDEVLSETRFVWDGERVLHEMRSGHEPTTWYSDPDSFAIVAKEQGGKRWTVGSDQIGTPGELVDDRGRVVWRMRLDIWGVASVDAGSRDDCPWRWPGQYEDTETGWYYNRFRHYSPEAGSYVSPDPLGLFGGLHPYAYVDDPLWAFDALGLSQCTPEPQRPILVDNSFLVRALEGDETARRILRASRGHSFIDFTQMNEFLNVRTGRRARQRFFRQTGIQQLDPLQSSRLLRSREGQEVFQRLTGACEPADATMAAIGRAGGYNVVTADGRLYNTVTDTFGRASRAWGLRISLLAD</sequence>
<gene>
    <name evidence="4" type="ORF">BE21_19910</name>
</gene>
<evidence type="ECO:0008006" key="6">
    <source>
        <dbReference type="Google" id="ProtNLM"/>
    </source>
</evidence>
<proteinExistence type="predicted"/>
<feature type="domain" description="DUF6531" evidence="2">
    <location>
        <begin position="223"/>
        <end position="296"/>
    </location>
</feature>
<evidence type="ECO:0000259" key="3">
    <source>
        <dbReference type="Pfam" id="PF25023"/>
    </source>
</evidence>
<keyword evidence="1" id="KW-0677">Repeat</keyword>
<feature type="domain" description="Teneurin-like YD-shell" evidence="3">
    <location>
        <begin position="481"/>
        <end position="642"/>
    </location>
</feature>
<dbReference type="InterPro" id="IPR056823">
    <property type="entry name" value="TEN-like_YD-shell"/>
</dbReference>